<dbReference type="EMBL" id="AFCV01000139">
    <property type="protein sequence ID" value="EHC95972.1"/>
    <property type="molecule type" value="Genomic_DNA"/>
</dbReference>
<gene>
    <name evidence="1" type="ORF">LTSEUGA_0523</name>
</gene>
<protein>
    <submittedName>
        <fullName evidence="1">Uncharacterized protein</fullName>
    </submittedName>
</protein>
<comment type="caution">
    <text evidence="1">The sequence shown here is derived from an EMBL/GenBank/DDBJ whole genome shotgun (WGS) entry which is preliminary data.</text>
</comment>
<accession>A0A6C8H740</accession>
<organism evidence="1 2">
    <name type="scientific">Salmonella enterica subsp. enterica serovar Uganda str. R8-3404</name>
    <dbReference type="NCBI Taxonomy" id="913083"/>
    <lineage>
        <taxon>Bacteria</taxon>
        <taxon>Pseudomonadati</taxon>
        <taxon>Pseudomonadota</taxon>
        <taxon>Gammaproteobacteria</taxon>
        <taxon>Enterobacterales</taxon>
        <taxon>Enterobacteriaceae</taxon>
        <taxon>Salmonella</taxon>
    </lineage>
</organism>
<reference evidence="1 2" key="1">
    <citation type="journal article" date="2011" name="BMC Genomics">
        <title>Genome sequencing reveals diversification of virulence factor content and possible host adaptation in distinct subpopulations of Salmonella enterica.</title>
        <authorList>
            <person name="den Bakker H.C."/>
            <person name="Moreno Switt A.I."/>
            <person name="Govoni G."/>
            <person name="Cummings C.A."/>
            <person name="Ranieri M.L."/>
            <person name="Degoricija L."/>
            <person name="Hoelzer K."/>
            <person name="Rodriguez-Rivera L.D."/>
            <person name="Brown S."/>
            <person name="Bolchacova E."/>
            <person name="Furtado M.R."/>
            <person name="Wiedmann M."/>
        </authorList>
    </citation>
    <scope>NUCLEOTIDE SEQUENCE [LARGE SCALE GENOMIC DNA]</scope>
    <source>
        <strain evidence="1 2">R8-3404</strain>
    </source>
</reference>
<name>A0A6C8H740_SALET</name>
<proteinExistence type="predicted"/>
<dbReference type="AlphaFoldDB" id="A0A6C8H740"/>
<evidence type="ECO:0000313" key="2">
    <source>
        <dbReference type="Proteomes" id="UP000003915"/>
    </source>
</evidence>
<sequence>MGLEGFAVLREWRFADALEIEFQRLVFSYRYTTLDICF</sequence>
<dbReference type="Proteomes" id="UP000003915">
    <property type="component" value="Unassembled WGS sequence"/>
</dbReference>
<evidence type="ECO:0000313" key="1">
    <source>
        <dbReference type="EMBL" id="EHC95972.1"/>
    </source>
</evidence>